<evidence type="ECO:0000313" key="3">
    <source>
        <dbReference type="EMBL" id="GAA3535003.1"/>
    </source>
</evidence>
<dbReference type="InterPro" id="IPR051448">
    <property type="entry name" value="CdaR-like_regulators"/>
</dbReference>
<name>A0ABP6VJ24_9ACTN</name>
<dbReference type="InterPro" id="IPR025736">
    <property type="entry name" value="PucR_C-HTH_dom"/>
</dbReference>
<dbReference type="Pfam" id="PF14361">
    <property type="entry name" value="RsbRD_N"/>
    <property type="match status" value="1"/>
</dbReference>
<gene>
    <name evidence="3" type="ORF">GCM10022419_013160</name>
</gene>
<dbReference type="InterPro" id="IPR042070">
    <property type="entry name" value="PucR_C-HTH_sf"/>
</dbReference>
<sequence length="382" mass="41511">MGGLFALLRERVAENARNAVSVFLREIPEYQDVPIIGDERDDHMSMYGFAVFVRSRTLDLAPARLPLSDDDLSVISAVGRRRAELGLSVLSQQRAFGMHTHLVLQEIHDVAGPEDGDDLLRMFGWFGAQGVRARSAYLHGYTDGVGRSRTLTACNELLARALLADEPVEPRLAGLLRPLVAARYVLSVLRLPAPAVPARVRAAVVSALAAGALVAWLSGGELILLTPCTVDRTVALHQVRSAVTTLGRACQVASVEGVTGRLAESLAWAREASRVAPMEDRPARLYVLADLFVEMAVAKTPEIDAWLCAFARQLSDGPDLVSTLHAYYRHDMNRAAASAELRIHPRTLDYRLQRARKVTGIEPGSTLGVRMLSTAVARLLAG</sequence>
<feature type="domain" description="PucR C-terminal helix-turn-helix" evidence="1">
    <location>
        <begin position="320"/>
        <end position="366"/>
    </location>
</feature>
<evidence type="ECO:0000259" key="1">
    <source>
        <dbReference type="Pfam" id="PF13556"/>
    </source>
</evidence>
<evidence type="ECO:0000313" key="4">
    <source>
        <dbReference type="Proteomes" id="UP001500630"/>
    </source>
</evidence>
<dbReference type="EMBL" id="BAABDQ010000002">
    <property type="protein sequence ID" value="GAA3535003.1"/>
    <property type="molecule type" value="Genomic_DNA"/>
</dbReference>
<reference evidence="4" key="1">
    <citation type="journal article" date="2019" name="Int. J. Syst. Evol. Microbiol.">
        <title>The Global Catalogue of Microorganisms (GCM) 10K type strain sequencing project: providing services to taxonomists for standard genome sequencing and annotation.</title>
        <authorList>
            <consortium name="The Broad Institute Genomics Platform"/>
            <consortium name="The Broad Institute Genome Sequencing Center for Infectious Disease"/>
            <person name="Wu L."/>
            <person name="Ma J."/>
        </authorList>
    </citation>
    <scope>NUCLEOTIDE SEQUENCE [LARGE SCALE GENOMIC DNA]</scope>
    <source>
        <strain evidence="4">JCM 17326</strain>
    </source>
</reference>
<organism evidence="3 4">
    <name type="scientific">Nonomuraea rosea</name>
    <dbReference type="NCBI Taxonomy" id="638574"/>
    <lineage>
        <taxon>Bacteria</taxon>
        <taxon>Bacillati</taxon>
        <taxon>Actinomycetota</taxon>
        <taxon>Actinomycetes</taxon>
        <taxon>Streptosporangiales</taxon>
        <taxon>Streptosporangiaceae</taxon>
        <taxon>Nonomuraea</taxon>
    </lineage>
</organism>
<evidence type="ECO:0000259" key="2">
    <source>
        <dbReference type="Pfam" id="PF14361"/>
    </source>
</evidence>
<dbReference type="Pfam" id="PF13556">
    <property type="entry name" value="HTH_30"/>
    <property type="match status" value="1"/>
</dbReference>
<comment type="caution">
    <text evidence="3">The sequence shown here is derived from an EMBL/GenBank/DDBJ whole genome shotgun (WGS) entry which is preliminary data.</text>
</comment>
<dbReference type="RefSeq" id="WP_345559672.1">
    <property type="nucleotide sequence ID" value="NZ_BAABDQ010000002.1"/>
</dbReference>
<protein>
    <recommendedName>
        <fullName evidence="5">PucR C-terminal helix-turn-helix domain-containing protein</fullName>
    </recommendedName>
</protein>
<keyword evidence="4" id="KW-1185">Reference proteome</keyword>
<dbReference type="Proteomes" id="UP001500630">
    <property type="component" value="Unassembled WGS sequence"/>
</dbReference>
<dbReference type="Gene3D" id="1.10.10.2840">
    <property type="entry name" value="PucR C-terminal helix-turn-helix domain"/>
    <property type="match status" value="1"/>
</dbReference>
<feature type="domain" description="RsbT co-antagonist protein RsbRD N-terminal" evidence="2">
    <location>
        <begin position="15"/>
        <end position="143"/>
    </location>
</feature>
<dbReference type="PANTHER" id="PTHR33744">
    <property type="entry name" value="CARBOHYDRATE DIACID REGULATOR"/>
    <property type="match status" value="1"/>
</dbReference>
<proteinExistence type="predicted"/>
<accession>A0ABP6VJ24</accession>
<evidence type="ECO:0008006" key="5">
    <source>
        <dbReference type="Google" id="ProtNLM"/>
    </source>
</evidence>
<dbReference type="InterPro" id="IPR025751">
    <property type="entry name" value="RsbRD_N_dom"/>
</dbReference>